<dbReference type="RefSeq" id="WP_004292717.1">
    <property type="nucleotide sequence ID" value="NZ_JAQECU010000004.1"/>
</dbReference>
<gene>
    <name evidence="2" type="ORF">DW701_12300</name>
</gene>
<feature type="domain" description="Nucleotidyl transferase" evidence="1">
    <location>
        <begin position="121"/>
        <end position="342"/>
    </location>
</feature>
<proteinExistence type="predicted"/>
<dbReference type="GO" id="GO:0016740">
    <property type="term" value="F:transferase activity"/>
    <property type="evidence" value="ECO:0007669"/>
    <property type="project" value="UniProtKB-KW"/>
</dbReference>
<keyword evidence="2" id="KW-0808">Transferase</keyword>
<dbReference type="InterPro" id="IPR050486">
    <property type="entry name" value="Mannose-1P_guanyltransferase"/>
</dbReference>
<dbReference type="CDD" id="cd06426">
    <property type="entry name" value="NTP_transferase_like_2"/>
    <property type="match status" value="1"/>
</dbReference>
<evidence type="ECO:0000313" key="3">
    <source>
        <dbReference type="Proteomes" id="UP000283538"/>
    </source>
</evidence>
<comment type="caution">
    <text evidence="2">The sequence shown here is derived from an EMBL/GenBank/DDBJ whole genome shotgun (WGS) entry which is preliminary data.</text>
</comment>
<protein>
    <submittedName>
        <fullName evidence="2">Nucleotidyltransferase</fullName>
    </submittedName>
</protein>
<evidence type="ECO:0000313" key="2">
    <source>
        <dbReference type="EMBL" id="RHF06815.1"/>
    </source>
</evidence>
<reference evidence="2 3" key="1">
    <citation type="submission" date="2018-08" db="EMBL/GenBank/DDBJ databases">
        <title>A genome reference for cultivated species of the human gut microbiota.</title>
        <authorList>
            <person name="Zou Y."/>
            <person name="Xue W."/>
            <person name="Luo G."/>
        </authorList>
    </citation>
    <scope>NUCLEOTIDE SEQUENCE [LARGE SCALE GENOMIC DNA]</scope>
    <source>
        <strain evidence="2 3">AM26-26AC</strain>
    </source>
</reference>
<dbReference type="Gene3D" id="3.90.550.10">
    <property type="entry name" value="Spore Coat Polysaccharide Biosynthesis Protein SpsA, Chain A"/>
    <property type="match status" value="1"/>
</dbReference>
<dbReference type="EMBL" id="QSLA01000014">
    <property type="protein sequence ID" value="RHF06815.1"/>
    <property type="molecule type" value="Genomic_DNA"/>
</dbReference>
<dbReference type="AlphaFoldDB" id="A0A414M8G3"/>
<dbReference type="InterPro" id="IPR005835">
    <property type="entry name" value="NTP_transferase_dom"/>
</dbReference>
<dbReference type="InterPro" id="IPR046342">
    <property type="entry name" value="CBS_dom_sf"/>
</dbReference>
<organism evidence="2 3">
    <name type="scientific">Bacteroides eggerthii</name>
    <dbReference type="NCBI Taxonomy" id="28111"/>
    <lineage>
        <taxon>Bacteria</taxon>
        <taxon>Pseudomonadati</taxon>
        <taxon>Bacteroidota</taxon>
        <taxon>Bacteroidia</taxon>
        <taxon>Bacteroidales</taxon>
        <taxon>Bacteroidaceae</taxon>
        <taxon>Bacteroides</taxon>
    </lineage>
</organism>
<accession>A0A414M8G3</accession>
<dbReference type="Gene3D" id="3.10.580.10">
    <property type="entry name" value="CBS-domain"/>
    <property type="match status" value="1"/>
</dbReference>
<dbReference type="Proteomes" id="UP000283538">
    <property type="component" value="Unassembled WGS sequence"/>
</dbReference>
<dbReference type="SUPFAM" id="SSF53448">
    <property type="entry name" value="Nucleotide-diphospho-sugar transferases"/>
    <property type="match status" value="1"/>
</dbReference>
<evidence type="ECO:0000259" key="1">
    <source>
        <dbReference type="Pfam" id="PF00483"/>
    </source>
</evidence>
<dbReference type="Pfam" id="PF00483">
    <property type="entry name" value="NTP_transferase"/>
    <property type="match status" value="1"/>
</dbReference>
<name>A0A414M8G3_9BACE</name>
<dbReference type="InterPro" id="IPR029044">
    <property type="entry name" value="Nucleotide-diphossugar_trans"/>
</dbReference>
<dbReference type="SUPFAM" id="SSF54631">
    <property type="entry name" value="CBS-domain pair"/>
    <property type="match status" value="1"/>
</dbReference>
<sequence>MNSVHIISQSLPIIDAIRRINEINDEPLVLFAVDENYIMRGTLTDGDVRRALIKGISVNAPIADAMHCNFNFLRIDVNDGVEDIHKQRELRMRLVPVLDDNNRICEIINLERYRTKLPIDAVLMAGGKGERLRPLTEKTPKPLIKVGDKCIIDYNIDRLLTYGVSHISVTVNYLKAQIEEHFREKRQGVKIATVCEPEYLGTIGSVKFVEKFYNDTVLVMNSDLFTNIDYEDFYLHFQQHDADMSVAAVPYIVKIPYGIFNLNGREIKGVVEKPTYNYYANAGIYLIKKDCLDLIPENEFFNATDFMDKLIVSRHKVIRYPISGFWIDIGQHEELARAKEMIKHMKGF</sequence>
<dbReference type="PANTHER" id="PTHR22572">
    <property type="entry name" value="SUGAR-1-PHOSPHATE GUANYL TRANSFERASE"/>
    <property type="match status" value="1"/>
</dbReference>